<comment type="caution">
    <text evidence="1">The sequence shown here is derived from an EMBL/GenBank/DDBJ whole genome shotgun (WGS) entry which is preliminary data.</text>
</comment>
<dbReference type="Proteomes" id="UP001418222">
    <property type="component" value="Unassembled WGS sequence"/>
</dbReference>
<reference evidence="1 2" key="1">
    <citation type="journal article" date="2022" name="Nat. Plants">
        <title>Genomes of leafy and leafless Platanthera orchids illuminate the evolution of mycoheterotrophy.</title>
        <authorList>
            <person name="Li M.H."/>
            <person name="Liu K.W."/>
            <person name="Li Z."/>
            <person name="Lu H.C."/>
            <person name="Ye Q.L."/>
            <person name="Zhang D."/>
            <person name="Wang J.Y."/>
            <person name="Li Y.F."/>
            <person name="Zhong Z.M."/>
            <person name="Liu X."/>
            <person name="Yu X."/>
            <person name="Liu D.K."/>
            <person name="Tu X.D."/>
            <person name="Liu B."/>
            <person name="Hao Y."/>
            <person name="Liao X.Y."/>
            <person name="Jiang Y.T."/>
            <person name="Sun W.H."/>
            <person name="Chen J."/>
            <person name="Chen Y.Q."/>
            <person name="Ai Y."/>
            <person name="Zhai J.W."/>
            <person name="Wu S.S."/>
            <person name="Zhou Z."/>
            <person name="Hsiao Y.Y."/>
            <person name="Wu W.L."/>
            <person name="Chen Y.Y."/>
            <person name="Lin Y.F."/>
            <person name="Hsu J.L."/>
            <person name="Li C.Y."/>
            <person name="Wang Z.W."/>
            <person name="Zhao X."/>
            <person name="Zhong W.Y."/>
            <person name="Ma X.K."/>
            <person name="Ma L."/>
            <person name="Huang J."/>
            <person name="Chen G.Z."/>
            <person name="Huang M.Z."/>
            <person name="Huang L."/>
            <person name="Peng D.H."/>
            <person name="Luo Y.B."/>
            <person name="Zou S.Q."/>
            <person name="Chen S.P."/>
            <person name="Lan S."/>
            <person name="Tsai W.C."/>
            <person name="Van de Peer Y."/>
            <person name="Liu Z.J."/>
        </authorList>
    </citation>
    <scope>NUCLEOTIDE SEQUENCE [LARGE SCALE GENOMIC DNA]</scope>
    <source>
        <strain evidence="1">Lor287</strain>
    </source>
</reference>
<dbReference type="EMBL" id="JBBWWQ010000018">
    <property type="protein sequence ID" value="KAK8921913.1"/>
    <property type="molecule type" value="Genomic_DNA"/>
</dbReference>
<gene>
    <name evidence="1" type="ORF">KSP39_PZI019953</name>
</gene>
<sequence length="122" mass="13279">MSGVKGTPSSALCTPILCALIGILCAHHLRLCAHHLYVHSLSKHSCNVCGLVGRRCRLLHQSKQIDGKTAMAVHREPSDHHVPKHDVFARNPAEHLQSCFNAPASTIHVHKSCEEDDVAVIA</sequence>
<organism evidence="1 2">
    <name type="scientific">Platanthera zijinensis</name>
    <dbReference type="NCBI Taxonomy" id="2320716"/>
    <lineage>
        <taxon>Eukaryota</taxon>
        <taxon>Viridiplantae</taxon>
        <taxon>Streptophyta</taxon>
        <taxon>Embryophyta</taxon>
        <taxon>Tracheophyta</taxon>
        <taxon>Spermatophyta</taxon>
        <taxon>Magnoliopsida</taxon>
        <taxon>Liliopsida</taxon>
        <taxon>Asparagales</taxon>
        <taxon>Orchidaceae</taxon>
        <taxon>Orchidoideae</taxon>
        <taxon>Orchideae</taxon>
        <taxon>Orchidinae</taxon>
        <taxon>Platanthera</taxon>
    </lineage>
</organism>
<dbReference type="AlphaFoldDB" id="A0AAP0B0K7"/>
<accession>A0AAP0B0K7</accession>
<proteinExistence type="predicted"/>
<keyword evidence="2" id="KW-1185">Reference proteome</keyword>
<evidence type="ECO:0000313" key="1">
    <source>
        <dbReference type="EMBL" id="KAK8921913.1"/>
    </source>
</evidence>
<name>A0AAP0B0K7_9ASPA</name>
<protein>
    <submittedName>
        <fullName evidence="1">Uncharacterized protein</fullName>
    </submittedName>
</protein>
<evidence type="ECO:0000313" key="2">
    <source>
        <dbReference type="Proteomes" id="UP001418222"/>
    </source>
</evidence>